<protein>
    <submittedName>
        <fullName evidence="1">Uncharacterized protein</fullName>
    </submittedName>
</protein>
<sequence>MEDEFYRKGIILNPPVHKPHDRERLTAKCCNIIDEINVLKALDKSELRNDLVVINYLRVMEMIRLMLFLCLRFSKTFPV</sequence>
<reference evidence="1 2" key="1">
    <citation type="submission" date="2016-10" db="EMBL/GenBank/DDBJ databases">
        <authorList>
            <person name="de Groot N.N."/>
        </authorList>
    </citation>
    <scope>NUCLEOTIDE SEQUENCE [LARGE SCALE GENOMIC DNA]</scope>
    <source>
        <strain evidence="1 2">DSM 1283</strain>
    </source>
</reference>
<organism evidence="1 2">
    <name type="scientific">Anaerocolumna aminovalerica</name>
    <dbReference type="NCBI Taxonomy" id="1527"/>
    <lineage>
        <taxon>Bacteria</taxon>
        <taxon>Bacillati</taxon>
        <taxon>Bacillota</taxon>
        <taxon>Clostridia</taxon>
        <taxon>Lachnospirales</taxon>
        <taxon>Lachnospiraceae</taxon>
        <taxon>Anaerocolumna</taxon>
    </lineage>
</organism>
<accession>A0A1I5CGX7</accession>
<dbReference type="RefSeq" id="WP_091684181.1">
    <property type="nucleotide sequence ID" value="NZ_BAABFM010000006.1"/>
</dbReference>
<dbReference type="Proteomes" id="UP000198806">
    <property type="component" value="Unassembled WGS sequence"/>
</dbReference>
<gene>
    <name evidence="1" type="ORF">SAMN04489757_10356</name>
</gene>
<dbReference type="AlphaFoldDB" id="A0A1I5CGX7"/>
<evidence type="ECO:0000313" key="2">
    <source>
        <dbReference type="Proteomes" id="UP000198806"/>
    </source>
</evidence>
<dbReference type="EMBL" id="FOWD01000003">
    <property type="protein sequence ID" value="SFN86248.1"/>
    <property type="molecule type" value="Genomic_DNA"/>
</dbReference>
<evidence type="ECO:0000313" key="1">
    <source>
        <dbReference type="EMBL" id="SFN86248.1"/>
    </source>
</evidence>
<keyword evidence="2" id="KW-1185">Reference proteome</keyword>
<name>A0A1I5CGX7_9FIRM</name>
<proteinExistence type="predicted"/>
<dbReference type="STRING" id="1527.SAMN04489757_10356"/>